<dbReference type="PANTHER" id="PTHR43798">
    <property type="entry name" value="MONOACYLGLYCEROL LIPASE"/>
    <property type="match status" value="1"/>
</dbReference>
<evidence type="ECO:0000313" key="3">
    <source>
        <dbReference type="Proteomes" id="UP000776983"/>
    </source>
</evidence>
<accession>A0ABS8CFH1</accession>
<dbReference type="InterPro" id="IPR000639">
    <property type="entry name" value="Epox_hydrolase-like"/>
</dbReference>
<protein>
    <submittedName>
        <fullName evidence="2">Alpha/beta hydrolase</fullName>
    </submittedName>
</protein>
<gene>
    <name evidence="2" type="ORF">H0484_13645</name>
</gene>
<dbReference type="Proteomes" id="UP000776983">
    <property type="component" value="Unassembled WGS sequence"/>
</dbReference>
<dbReference type="SUPFAM" id="SSF53474">
    <property type="entry name" value="alpha/beta-Hydrolases"/>
    <property type="match status" value="1"/>
</dbReference>
<dbReference type="InterPro" id="IPR000073">
    <property type="entry name" value="AB_hydrolase_1"/>
</dbReference>
<feature type="domain" description="AB hydrolase-1" evidence="1">
    <location>
        <begin position="20"/>
        <end position="255"/>
    </location>
</feature>
<dbReference type="InterPro" id="IPR050266">
    <property type="entry name" value="AB_hydrolase_sf"/>
</dbReference>
<organism evidence="2 3">
    <name type="scientific">Mesopusillimonas faecipullorum</name>
    <dbReference type="NCBI Taxonomy" id="2755040"/>
    <lineage>
        <taxon>Bacteria</taxon>
        <taxon>Pseudomonadati</taxon>
        <taxon>Pseudomonadota</taxon>
        <taxon>Betaproteobacteria</taxon>
        <taxon>Burkholderiales</taxon>
        <taxon>Alcaligenaceae</taxon>
        <taxon>Mesopusillimonas</taxon>
    </lineage>
</organism>
<keyword evidence="2" id="KW-0378">Hydrolase</keyword>
<dbReference type="RefSeq" id="WP_226955210.1">
    <property type="nucleotide sequence ID" value="NZ_JACDXW010000008.1"/>
</dbReference>
<evidence type="ECO:0000313" key="2">
    <source>
        <dbReference type="EMBL" id="MCB5364792.1"/>
    </source>
</evidence>
<dbReference type="Pfam" id="PF00561">
    <property type="entry name" value="Abhydrolase_1"/>
    <property type="match status" value="1"/>
</dbReference>
<keyword evidence="3" id="KW-1185">Reference proteome</keyword>
<dbReference type="Gene3D" id="3.40.50.1820">
    <property type="entry name" value="alpha/beta hydrolase"/>
    <property type="match status" value="1"/>
</dbReference>
<proteinExistence type="predicted"/>
<dbReference type="PRINTS" id="PR00412">
    <property type="entry name" value="EPOXHYDRLASE"/>
</dbReference>
<reference evidence="2 3" key="1">
    <citation type="submission" date="2020-07" db="EMBL/GenBank/DDBJ databases">
        <title>Pusillimonas sp. nov., isolated from poultry manure in Taiwan.</title>
        <authorList>
            <person name="Lin S.-Y."/>
            <person name="Tang Y.-S."/>
            <person name="Young C.-C."/>
        </authorList>
    </citation>
    <scope>NUCLEOTIDE SEQUENCE [LARGE SCALE GENOMIC DNA]</scope>
    <source>
        <strain evidence="2 3">CC-YST705</strain>
    </source>
</reference>
<name>A0ABS8CFH1_9BURK</name>
<dbReference type="GO" id="GO:0016787">
    <property type="term" value="F:hydrolase activity"/>
    <property type="evidence" value="ECO:0007669"/>
    <property type="project" value="UniProtKB-KW"/>
</dbReference>
<evidence type="ECO:0000259" key="1">
    <source>
        <dbReference type="Pfam" id="PF00561"/>
    </source>
</evidence>
<dbReference type="PRINTS" id="PR00111">
    <property type="entry name" value="ABHYDROLASE"/>
</dbReference>
<dbReference type="InterPro" id="IPR029058">
    <property type="entry name" value="AB_hydrolase_fold"/>
</dbReference>
<dbReference type="EMBL" id="JACDXW010000008">
    <property type="protein sequence ID" value="MCB5364792.1"/>
    <property type="molecule type" value="Genomic_DNA"/>
</dbReference>
<comment type="caution">
    <text evidence="2">The sequence shown here is derived from an EMBL/GenBank/DDBJ whole genome shotgun (WGS) entry which is preliminary data.</text>
</comment>
<sequence length="268" mass="29717">MPILESGEWRIDYLDEGQGPPVLLIHSASSSYKQWRPLIDTLSQSHRVLAINLYGYGETSPWPADRVQTVADQLEIVLALMDHVPGKLSLVGHSLGAVLAMEAALCRPEQVEKLIMYEPNPFHLMRDHGLDEAFAGMVGLMDTVQSLHEQGRSEEAARHFIIFWSDEAGWNAMSAKRQATLAQAIGCSIHEGRALERNTTSMQVYASLSMPTLLMYAADTNPVIAQVLRLLEKGCPHWQVAVQPEGGHLAPLTHPEQVNAVIQDFLEH</sequence>